<evidence type="ECO:0000259" key="2">
    <source>
        <dbReference type="Pfam" id="PF06580"/>
    </source>
</evidence>
<dbReference type="PANTHER" id="PTHR34220:SF9">
    <property type="entry name" value="SIGNAL TRANSDUCTION HISTIDINE KINASE INTERNAL REGION DOMAIN-CONTAINING PROTEIN"/>
    <property type="match status" value="1"/>
</dbReference>
<feature type="transmembrane region" description="Helical" evidence="1">
    <location>
        <begin position="50"/>
        <end position="70"/>
    </location>
</feature>
<name>A0ABU0XUP4_9BURK</name>
<dbReference type="InterPro" id="IPR010559">
    <property type="entry name" value="Sig_transdc_His_kin_internal"/>
</dbReference>
<reference evidence="3 4" key="1">
    <citation type="submission" date="2023-08" db="EMBL/GenBank/DDBJ databases">
        <title>Draft genome sequence of Janthinobacterium lividum.</title>
        <authorList>
            <person name="Chun B.H."/>
            <person name="Lee Y."/>
        </authorList>
    </citation>
    <scope>NUCLEOTIDE SEQUENCE [LARGE SCALE GENOMIC DNA]</scope>
    <source>
        <strain evidence="3 4">AMJK</strain>
    </source>
</reference>
<keyword evidence="3" id="KW-0418">Kinase</keyword>
<dbReference type="InterPro" id="IPR050640">
    <property type="entry name" value="Bact_2-comp_sensor_kinase"/>
</dbReference>
<feature type="transmembrane region" description="Helical" evidence="1">
    <location>
        <begin position="24"/>
        <end position="44"/>
    </location>
</feature>
<feature type="domain" description="Signal transduction histidine kinase internal region" evidence="2">
    <location>
        <begin position="177"/>
        <end position="256"/>
    </location>
</feature>
<keyword evidence="1" id="KW-1133">Transmembrane helix</keyword>
<keyword evidence="3" id="KW-0808">Transferase</keyword>
<feature type="transmembrane region" description="Helical" evidence="1">
    <location>
        <begin position="133"/>
        <end position="154"/>
    </location>
</feature>
<evidence type="ECO:0000313" key="4">
    <source>
        <dbReference type="Proteomes" id="UP001237592"/>
    </source>
</evidence>
<dbReference type="SUPFAM" id="SSF55874">
    <property type="entry name" value="ATPase domain of HSP90 chaperone/DNA topoisomerase II/histidine kinase"/>
    <property type="match status" value="1"/>
</dbReference>
<dbReference type="PANTHER" id="PTHR34220">
    <property type="entry name" value="SENSOR HISTIDINE KINASE YPDA"/>
    <property type="match status" value="1"/>
</dbReference>
<evidence type="ECO:0000313" key="3">
    <source>
        <dbReference type="EMBL" id="MDQ4627277.1"/>
    </source>
</evidence>
<gene>
    <name evidence="3" type="ORF">RB624_15390</name>
</gene>
<dbReference type="Proteomes" id="UP001237592">
    <property type="component" value="Unassembled WGS sequence"/>
</dbReference>
<protein>
    <submittedName>
        <fullName evidence="3">Histidine kinase</fullName>
    </submittedName>
</protein>
<sequence>MLDADHVRHHRAATSLTVRTPRDYWIAQCAGWGALAALGVYASWGGGPNAYVLWFSVAKVFCALTGLGLSHGWRNHLRRHGWIKGAQDRLPLARIGAGLLLLSVLQTGAVLLAELLFRNGALLQDRAELPATLAILTVLWFIVFALWTLLYTLALSRRHATQLAFDKLQLEIHVKDAELRALQAQVNPHFFFNSMNSIRALMFQDVQAAARAMNQLAAMMRHNLQTGLSDTVRLDAELAALQAYLGMEKLRFEERLQLSQDIAPGLDAVALPPMLLQTLVENAIKHGVERSTGPCAVRIEARRADDSVLLRVANQGKLAADSGSTRVGLANAGQRLHLLFGAGATCRLAEQDGWVIATVTLPWEQTCA</sequence>
<evidence type="ECO:0000256" key="1">
    <source>
        <dbReference type="SAM" id="Phobius"/>
    </source>
</evidence>
<feature type="transmembrane region" description="Helical" evidence="1">
    <location>
        <begin position="91"/>
        <end position="113"/>
    </location>
</feature>
<accession>A0ABU0XUP4</accession>
<dbReference type="RefSeq" id="WP_230522791.1">
    <property type="nucleotide sequence ID" value="NZ_CBCRWJ010000006.1"/>
</dbReference>
<comment type="caution">
    <text evidence="3">The sequence shown here is derived from an EMBL/GenBank/DDBJ whole genome shotgun (WGS) entry which is preliminary data.</text>
</comment>
<dbReference type="Pfam" id="PF06580">
    <property type="entry name" value="His_kinase"/>
    <property type="match status" value="1"/>
</dbReference>
<dbReference type="InterPro" id="IPR036890">
    <property type="entry name" value="HATPase_C_sf"/>
</dbReference>
<dbReference type="EMBL" id="JAVFKP010000003">
    <property type="protein sequence ID" value="MDQ4627277.1"/>
    <property type="molecule type" value="Genomic_DNA"/>
</dbReference>
<keyword evidence="1" id="KW-0472">Membrane</keyword>
<keyword evidence="4" id="KW-1185">Reference proteome</keyword>
<dbReference type="Gene3D" id="3.30.565.10">
    <property type="entry name" value="Histidine kinase-like ATPase, C-terminal domain"/>
    <property type="match status" value="1"/>
</dbReference>
<keyword evidence="1" id="KW-0812">Transmembrane</keyword>
<organism evidence="3 4">
    <name type="scientific">Janthinobacterium lividum</name>
    <dbReference type="NCBI Taxonomy" id="29581"/>
    <lineage>
        <taxon>Bacteria</taxon>
        <taxon>Pseudomonadati</taxon>
        <taxon>Pseudomonadota</taxon>
        <taxon>Betaproteobacteria</taxon>
        <taxon>Burkholderiales</taxon>
        <taxon>Oxalobacteraceae</taxon>
        <taxon>Janthinobacterium</taxon>
    </lineage>
</organism>
<dbReference type="GO" id="GO:0016301">
    <property type="term" value="F:kinase activity"/>
    <property type="evidence" value="ECO:0007669"/>
    <property type="project" value="UniProtKB-KW"/>
</dbReference>
<proteinExistence type="predicted"/>